<reference evidence="3" key="1">
    <citation type="journal article" date="2020" name="J. Eukaryot. Microbiol.">
        <title>De novo Sequencing, Assembly and Annotation of the Transcriptome for the Free-Living Testate Amoeba Arcella intermedia.</title>
        <authorList>
            <person name="Ribeiro G.M."/>
            <person name="Porfirio-Sousa A.L."/>
            <person name="Maurer-Alcala X.X."/>
            <person name="Katz L.A."/>
            <person name="Lahr D.J.G."/>
        </authorList>
    </citation>
    <scope>NUCLEOTIDE SEQUENCE</scope>
</reference>
<dbReference type="InterPro" id="IPR059215">
    <property type="entry name" value="BRCT2_TopBP1-like"/>
</dbReference>
<dbReference type="Pfam" id="PF00533">
    <property type="entry name" value="BRCT"/>
    <property type="match status" value="1"/>
</dbReference>
<dbReference type="AlphaFoldDB" id="A0A6B2L5Y0"/>
<dbReference type="CDD" id="cd00027">
    <property type="entry name" value="BRCT"/>
    <property type="match status" value="1"/>
</dbReference>
<protein>
    <recommendedName>
        <fullName evidence="2">BRCT domain-containing protein</fullName>
    </recommendedName>
</protein>
<dbReference type="GO" id="GO:0006270">
    <property type="term" value="P:DNA replication initiation"/>
    <property type="evidence" value="ECO:0007669"/>
    <property type="project" value="TreeGrafter"/>
</dbReference>
<dbReference type="GO" id="GO:0033314">
    <property type="term" value="P:mitotic DNA replication checkpoint signaling"/>
    <property type="evidence" value="ECO:0007669"/>
    <property type="project" value="TreeGrafter"/>
</dbReference>
<name>A0A6B2L5Y0_9EUKA</name>
<dbReference type="PANTHER" id="PTHR13561">
    <property type="entry name" value="DNA REPLICATION REGULATOR DPB11-RELATED"/>
    <property type="match status" value="1"/>
</dbReference>
<dbReference type="InterPro" id="IPR001357">
    <property type="entry name" value="BRCT_dom"/>
</dbReference>
<evidence type="ECO:0000256" key="1">
    <source>
        <dbReference type="ARBA" id="ARBA00022737"/>
    </source>
</evidence>
<dbReference type="GO" id="GO:0007095">
    <property type="term" value="P:mitotic G2 DNA damage checkpoint signaling"/>
    <property type="evidence" value="ECO:0007669"/>
    <property type="project" value="TreeGrafter"/>
</dbReference>
<dbReference type="InterPro" id="IPR036420">
    <property type="entry name" value="BRCT_dom_sf"/>
</dbReference>
<evidence type="ECO:0000313" key="3">
    <source>
        <dbReference type="EMBL" id="NDV32331.1"/>
    </source>
</evidence>
<dbReference type="SMART" id="SM00292">
    <property type="entry name" value="BRCT"/>
    <property type="match status" value="2"/>
</dbReference>
<proteinExistence type="predicted"/>
<dbReference type="Gene3D" id="3.40.50.10190">
    <property type="entry name" value="BRCT domain"/>
    <property type="match status" value="3"/>
</dbReference>
<dbReference type="FunFam" id="3.40.50.10190:FF:000010">
    <property type="entry name" value="DNA topoisomerase II binding protein 1"/>
    <property type="match status" value="1"/>
</dbReference>
<dbReference type="PROSITE" id="PS50172">
    <property type="entry name" value="BRCT"/>
    <property type="match status" value="2"/>
</dbReference>
<sequence>MRELLCEKGGIIVSKEENFDFKKVFFIIDTFEENELFFQLQDKGCSIVSTNCIYSSIKDNKPLPEHIKYPLFARFMEGMTICIPASGDYEEQLRSLVRYMGGTDEEAITDTVDILVVDKVGSIQYQVAQTRNIPIVSSKWIASCWEEQTLLPHNFFLLPPFAGCVISVTGLSTATRSEIQRLTEYYGGEYTPNLTKRCTHLISHSAQGIKYRYATEWGLHCVSVEWFFDSINMKVCADETRYFLPMTNARRQALLNPLSISPRDLSRLSPALRKKHLMQLYNRNLPRGFSINVPIPNQPVPLLTPKKLSVLPKLSRPIPVVQPQPEFKIYSDKKPKANCDLEENSELDSEQIASKLQQLLDQCNETIEHYTKLAQEVDLSPYINTAHQQLNLLK</sequence>
<feature type="domain" description="BRCT" evidence="2">
    <location>
        <begin position="156"/>
        <end position="244"/>
    </location>
</feature>
<dbReference type="CDD" id="cd17731">
    <property type="entry name" value="BRCT_TopBP1_rpt2_like"/>
    <property type="match status" value="1"/>
</dbReference>
<dbReference type="EMBL" id="GIBP01003362">
    <property type="protein sequence ID" value="NDV32331.1"/>
    <property type="molecule type" value="Transcribed_RNA"/>
</dbReference>
<dbReference type="SUPFAM" id="SSF52113">
    <property type="entry name" value="BRCT domain"/>
    <property type="match status" value="2"/>
</dbReference>
<accession>A0A6B2L5Y0</accession>
<evidence type="ECO:0000259" key="2">
    <source>
        <dbReference type="PROSITE" id="PS50172"/>
    </source>
</evidence>
<organism evidence="3">
    <name type="scientific">Arcella intermedia</name>
    <dbReference type="NCBI Taxonomy" id="1963864"/>
    <lineage>
        <taxon>Eukaryota</taxon>
        <taxon>Amoebozoa</taxon>
        <taxon>Tubulinea</taxon>
        <taxon>Elardia</taxon>
        <taxon>Arcellinida</taxon>
        <taxon>Sphaerothecina</taxon>
        <taxon>Arcellidae</taxon>
        <taxon>Arcella</taxon>
    </lineage>
</organism>
<keyword evidence="1" id="KW-0677">Repeat</keyword>
<dbReference type="PANTHER" id="PTHR13561:SF20">
    <property type="entry name" value="DNA TOPOISOMERASE 2-BINDING PROTEIN 1"/>
    <property type="match status" value="1"/>
</dbReference>
<dbReference type="Pfam" id="PF12738">
    <property type="entry name" value="PTCB-BRCT"/>
    <property type="match status" value="1"/>
</dbReference>
<feature type="domain" description="BRCT" evidence="2">
    <location>
        <begin position="71"/>
        <end position="158"/>
    </location>
</feature>